<gene>
    <name evidence="1" type="ORF">CROQUDRAFT_38661</name>
</gene>
<protein>
    <submittedName>
        <fullName evidence="1">Uncharacterized protein</fullName>
    </submittedName>
</protein>
<evidence type="ECO:0000313" key="1">
    <source>
        <dbReference type="EMBL" id="KAG0150213.1"/>
    </source>
</evidence>
<dbReference type="EMBL" id="MU167221">
    <property type="protein sequence ID" value="KAG0150213.1"/>
    <property type="molecule type" value="Genomic_DNA"/>
</dbReference>
<accession>A0A9P6NTW2</accession>
<dbReference type="AlphaFoldDB" id="A0A9P6NTW2"/>
<proteinExistence type="predicted"/>
<sequence length="278" mass="30616">MSHLLKLGSDTILDHVTYLFKLISEPIYPSLFPIPLIPFIHAARLSWAYQHLRVKAGGHLSWTADLTGYLVMAWGGSVMVSLVLYQPIAQLVSPRPLIIYTLTHWILKLVRFRPSLATLDRLLPLPDALIRTATITAAVDAVVAHREAAYAGSLMLQLFIGAMAASGGSALAQAVGATQPAWRWARPEWMERPSALRALDVWSGVLIAIIYGILRQTHPVYRPLAEALMGPSQALLAPAPARGACAILLSFIYFWRAHETHKIPPKPITQVTKVDKSE</sequence>
<dbReference type="Proteomes" id="UP000886653">
    <property type="component" value="Unassembled WGS sequence"/>
</dbReference>
<keyword evidence="2" id="KW-1185">Reference proteome</keyword>
<organism evidence="1 2">
    <name type="scientific">Cronartium quercuum f. sp. fusiforme G11</name>
    <dbReference type="NCBI Taxonomy" id="708437"/>
    <lineage>
        <taxon>Eukaryota</taxon>
        <taxon>Fungi</taxon>
        <taxon>Dikarya</taxon>
        <taxon>Basidiomycota</taxon>
        <taxon>Pucciniomycotina</taxon>
        <taxon>Pucciniomycetes</taxon>
        <taxon>Pucciniales</taxon>
        <taxon>Coleosporiaceae</taxon>
        <taxon>Cronartium</taxon>
    </lineage>
</organism>
<dbReference type="OrthoDB" id="2520628at2759"/>
<name>A0A9P6NTW2_9BASI</name>
<reference evidence="1" key="1">
    <citation type="submission" date="2013-11" db="EMBL/GenBank/DDBJ databases">
        <title>Genome sequence of the fusiform rust pathogen reveals effectors for host alternation and coevolution with pine.</title>
        <authorList>
            <consortium name="DOE Joint Genome Institute"/>
            <person name="Smith K."/>
            <person name="Pendleton A."/>
            <person name="Kubisiak T."/>
            <person name="Anderson C."/>
            <person name="Salamov A."/>
            <person name="Aerts A."/>
            <person name="Riley R."/>
            <person name="Clum A."/>
            <person name="Lindquist E."/>
            <person name="Ence D."/>
            <person name="Campbell M."/>
            <person name="Kronenberg Z."/>
            <person name="Feau N."/>
            <person name="Dhillon B."/>
            <person name="Hamelin R."/>
            <person name="Burleigh J."/>
            <person name="Smith J."/>
            <person name="Yandell M."/>
            <person name="Nelson C."/>
            <person name="Grigoriev I."/>
            <person name="Davis J."/>
        </authorList>
    </citation>
    <scope>NUCLEOTIDE SEQUENCE</scope>
    <source>
        <strain evidence="1">G11</strain>
    </source>
</reference>
<evidence type="ECO:0000313" key="2">
    <source>
        <dbReference type="Proteomes" id="UP000886653"/>
    </source>
</evidence>
<comment type="caution">
    <text evidence="1">The sequence shown here is derived from an EMBL/GenBank/DDBJ whole genome shotgun (WGS) entry which is preliminary data.</text>
</comment>